<feature type="non-terminal residue" evidence="2">
    <location>
        <position position="1"/>
    </location>
</feature>
<sequence>YVTREFRPKMGQRALFNFGTFGTKSSEGRGSGESAENGTEGPFGLGTFETKSSGIRDSAGS</sequence>
<keyword evidence="3" id="KW-1185">Reference proteome</keyword>
<accession>A0AA38GN45</accession>
<gene>
    <name evidence="2" type="ORF">KI387_006069</name>
</gene>
<comment type="caution">
    <text evidence="2">The sequence shown here is derived from an EMBL/GenBank/DDBJ whole genome shotgun (WGS) entry which is preliminary data.</text>
</comment>
<protein>
    <submittedName>
        <fullName evidence="2">Uncharacterized protein</fullName>
    </submittedName>
</protein>
<reference evidence="2 3" key="1">
    <citation type="journal article" date="2021" name="Nat. Plants">
        <title>The Taxus genome provides insights into paclitaxel biosynthesis.</title>
        <authorList>
            <person name="Xiong X."/>
            <person name="Gou J."/>
            <person name="Liao Q."/>
            <person name="Li Y."/>
            <person name="Zhou Q."/>
            <person name="Bi G."/>
            <person name="Li C."/>
            <person name="Du R."/>
            <person name="Wang X."/>
            <person name="Sun T."/>
            <person name="Guo L."/>
            <person name="Liang H."/>
            <person name="Lu P."/>
            <person name="Wu Y."/>
            <person name="Zhang Z."/>
            <person name="Ro D.K."/>
            <person name="Shang Y."/>
            <person name="Huang S."/>
            <person name="Yan J."/>
        </authorList>
    </citation>
    <scope>NUCLEOTIDE SEQUENCE [LARGE SCALE GENOMIC DNA]</scope>
    <source>
        <strain evidence="2">Ta-2019</strain>
    </source>
</reference>
<feature type="compositionally biased region" description="Polar residues" evidence="1">
    <location>
        <begin position="49"/>
        <end position="61"/>
    </location>
</feature>
<feature type="region of interest" description="Disordered" evidence="1">
    <location>
        <begin position="21"/>
        <end position="61"/>
    </location>
</feature>
<evidence type="ECO:0000313" key="3">
    <source>
        <dbReference type="Proteomes" id="UP000824469"/>
    </source>
</evidence>
<evidence type="ECO:0000313" key="2">
    <source>
        <dbReference type="EMBL" id="KAH9325891.1"/>
    </source>
</evidence>
<feature type="non-terminal residue" evidence="2">
    <location>
        <position position="61"/>
    </location>
</feature>
<organism evidence="2 3">
    <name type="scientific">Taxus chinensis</name>
    <name type="common">Chinese yew</name>
    <name type="synonym">Taxus wallichiana var. chinensis</name>
    <dbReference type="NCBI Taxonomy" id="29808"/>
    <lineage>
        <taxon>Eukaryota</taxon>
        <taxon>Viridiplantae</taxon>
        <taxon>Streptophyta</taxon>
        <taxon>Embryophyta</taxon>
        <taxon>Tracheophyta</taxon>
        <taxon>Spermatophyta</taxon>
        <taxon>Pinopsida</taxon>
        <taxon>Pinidae</taxon>
        <taxon>Conifers II</taxon>
        <taxon>Cupressales</taxon>
        <taxon>Taxaceae</taxon>
        <taxon>Taxus</taxon>
    </lineage>
</organism>
<proteinExistence type="predicted"/>
<dbReference type="Proteomes" id="UP000824469">
    <property type="component" value="Unassembled WGS sequence"/>
</dbReference>
<dbReference type="EMBL" id="JAHRHJ020000002">
    <property type="protein sequence ID" value="KAH9325891.1"/>
    <property type="molecule type" value="Genomic_DNA"/>
</dbReference>
<dbReference type="AlphaFoldDB" id="A0AA38GN45"/>
<evidence type="ECO:0000256" key="1">
    <source>
        <dbReference type="SAM" id="MobiDB-lite"/>
    </source>
</evidence>
<name>A0AA38GN45_TAXCH</name>